<dbReference type="PIRSF" id="PIRSF001461">
    <property type="entry name" value="RPE"/>
    <property type="match status" value="1"/>
</dbReference>
<feature type="binding site" evidence="10">
    <location>
        <position position="31"/>
    </location>
    <ligand>
        <name>a divalent metal cation</name>
        <dbReference type="ChEBI" id="CHEBI:60240"/>
    </ligand>
</feature>
<comment type="function">
    <text evidence="10">Catalyzes the reversible epimerization of D-ribulose 5-phosphate to D-xylulose 5-phosphate.</text>
</comment>
<evidence type="ECO:0000256" key="5">
    <source>
        <dbReference type="ARBA" id="ARBA00001954"/>
    </source>
</evidence>
<name>A0ABP4VD01_9ACTN</name>
<dbReference type="InterPro" id="IPR000056">
    <property type="entry name" value="Ribul_P_3_epim-like"/>
</dbReference>
<dbReference type="InterPro" id="IPR013785">
    <property type="entry name" value="Aldolase_TIM"/>
</dbReference>
<comment type="cofactor">
    <cofactor evidence="2">
        <name>Mn(2+)</name>
        <dbReference type="ChEBI" id="CHEBI:29035"/>
    </cofactor>
</comment>
<dbReference type="InterPro" id="IPR026019">
    <property type="entry name" value="Ribul_P_3_epim"/>
</dbReference>
<comment type="cofactor">
    <cofactor evidence="4">
        <name>Zn(2+)</name>
        <dbReference type="ChEBI" id="CHEBI:29105"/>
    </cofactor>
</comment>
<gene>
    <name evidence="10 12" type="primary">rpe</name>
    <name evidence="12" type="ORF">GCM10009745_84100</name>
</gene>
<evidence type="ECO:0000256" key="11">
    <source>
        <dbReference type="PIRNR" id="PIRNR001461"/>
    </source>
</evidence>
<keyword evidence="10 11" id="KW-0119">Carbohydrate metabolism</keyword>
<protein>
    <recommendedName>
        <fullName evidence="7 10">Ribulose-phosphate 3-epimerase</fullName>
        <ecNumber evidence="7 10">5.1.3.1</ecNumber>
    </recommendedName>
</protein>
<dbReference type="RefSeq" id="WP_344165979.1">
    <property type="nucleotide sequence ID" value="NZ_BAAANF010000042.1"/>
</dbReference>
<evidence type="ECO:0000256" key="9">
    <source>
        <dbReference type="ARBA" id="ARBA00023235"/>
    </source>
</evidence>
<keyword evidence="13" id="KW-1185">Reference proteome</keyword>
<evidence type="ECO:0000256" key="4">
    <source>
        <dbReference type="ARBA" id="ARBA00001947"/>
    </source>
</evidence>
<comment type="cofactor">
    <cofactor evidence="10">
        <name>a divalent metal cation</name>
        <dbReference type="ChEBI" id="CHEBI:60240"/>
    </cofactor>
    <text evidence="10">Binds 1 divalent metal cation per subunit.</text>
</comment>
<dbReference type="NCBIfam" id="NF004076">
    <property type="entry name" value="PRK05581.1-4"/>
    <property type="match status" value="1"/>
</dbReference>
<evidence type="ECO:0000256" key="3">
    <source>
        <dbReference type="ARBA" id="ARBA00001941"/>
    </source>
</evidence>
<dbReference type="PROSITE" id="PS01086">
    <property type="entry name" value="RIBUL_P_3_EPIMER_2"/>
    <property type="match status" value="1"/>
</dbReference>
<dbReference type="Proteomes" id="UP001500280">
    <property type="component" value="Unassembled WGS sequence"/>
</dbReference>
<dbReference type="Pfam" id="PF00834">
    <property type="entry name" value="Ribul_P_3_epim"/>
    <property type="match status" value="1"/>
</dbReference>
<feature type="active site" description="Proton acceptor" evidence="10">
    <location>
        <position position="33"/>
    </location>
</feature>
<evidence type="ECO:0000256" key="6">
    <source>
        <dbReference type="ARBA" id="ARBA00009541"/>
    </source>
</evidence>
<dbReference type="NCBIfam" id="TIGR01163">
    <property type="entry name" value="rpe"/>
    <property type="match status" value="1"/>
</dbReference>
<evidence type="ECO:0000313" key="12">
    <source>
        <dbReference type="EMBL" id="GAA1722201.1"/>
    </source>
</evidence>
<feature type="binding site" evidence="10">
    <location>
        <position position="33"/>
    </location>
    <ligand>
        <name>a divalent metal cation</name>
        <dbReference type="ChEBI" id="CHEBI:60240"/>
    </ligand>
</feature>
<evidence type="ECO:0000313" key="13">
    <source>
        <dbReference type="Proteomes" id="UP001500280"/>
    </source>
</evidence>
<feature type="active site" description="Proton donor" evidence="10">
    <location>
        <position position="173"/>
    </location>
</feature>
<feature type="binding site" evidence="10">
    <location>
        <position position="173"/>
    </location>
    <ligand>
        <name>a divalent metal cation</name>
        <dbReference type="ChEBI" id="CHEBI:60240"/>
    </ligand>
</feature>
<reference evidence="13" key="1">
    <citation type="journal article" date="2019" name="Int. J. Syst. Evol. Microbiol.">
        <title>The Global Catalogue of Microorganisms (GCM) 10K type strain sequencing project: providing services to taxonomists for standard genome sequencing and annotation.</title>
        <authorList>
            <consortium name="The Broad Institute Genomics Platform"/>
            <consortium name="The Broad Institute Genome Sequencing Center for Infectious Disease"/>
            <person name="Wu L."/>
            <person name="Ma J."/>
        </authorList>
    </citation>
    <scope>NUCLEOTIDE SEQUENCE [LARGE SCALE GENOMIC DNA]</scope>
    <source>
        <strain evidence="13">JCM 14307</strain>
    </source>
</reference>
<keyword evidence="8 10" id="KW-0479">Metal-binding</keyword>
<dbReference type="InterPro" id="IPR011060">
    <property type="entry name" value="RibuloseP-bd_barrel"/>
</dbReference>
<accession>A0ABP4VD01</accession>
<comment type="pathway">
    <text evidence="10">Carbohydrate degradation.</text>
</comment>
<feature type="binding site" evidence="10">
    <location>
        <position position="64"/>
    </location>
    <ligand>
        <name>a divalent metal cation</name>
        <dbReference type="ChEBI" id="CHEBI:60240"/>
    </ligand>
</feature>
<dbReference type="HAMAP" id="MF_02227">
    <property type="entry name" value="RPE"/>
    <property type="match status" value="1"/>
</dbReference>
<dbReference type="CDD" id="cd00429">
    <property type="entry name" value="RPE"/>
    <property type="match status" value="1"/>
</dbReference>
<feature type="binding site" evidence="10">
    <location>
        <position position="8"/>
    </location>
    <ligand>
        <name>substrate</name>
    </ligand>
</feature>
<sequence length="220" mass="23645">MGIQIAPSILAADFSRLAEEAKAVSNADWLHVDVMDNHFVPNLTLGMPVVESLAKATDTPLDLHLMIEDPDRWAPGYVEAGASSVTFHVEACRAPIRTAREIRAKGARAAMALKPATPIEPYEDLLAELDMILIMTVEPGFGGQKFLDVCVPKIRRTKELLVKHGLDLWIEIDGGVSAETIERCAEAGADVFVAGSAVYAADDPNAMVENLRALAEQAAG</sequence>
<dbReference type="SUPFAM" id="SSF51366">
    <property type="entry name" value="Ribulose-phoshate binding barrel"/>
    <property type="match status" value="1"/>
</dbReference>
<feature type="binding site" evidence="10">
    <location>
        <position position="64"/>
    </location>
    <ligand>
        <name>substrate</name>
    </ligand>
</feature>
<comment type="cofactor">
    <cofactor evidence="3">
        <name>Co(2+)</name>
        <dbReference type="ChEBI" id="CHEBI:48828"/>
    </cofactor>
</comment>
<feature type="binding site" evidence="10">
    <location>
        <begin position="195"/>
        <end position="196"/>
    </location>
    <ligand>
        <name>substrate</name>
    </ligand>
</feature>
<dbReference type="EMBL" id="BAAANF010000042">
    <property type="protein sequence ID" value="GAA1722201.1"/>
    <property type="molecule type" value="Genomic_DNA"/>
</dbReference>
<comment type="catalytic activity">
    <reaction evidence="1 10 11">
        <text>D-ribulose 5-phosphate = D-xylulose 5-phosphate</text>
        <dbReference type="Rhea" id="RHEA:13677"/>
        <dbReference type="ChEBI" id="CHEBI:57737"/>
        <dbReference type="ChEBI" id="CHEBI:58121"/>
        <dbReference type="EC" id="5.1.3.1"/>
    </reaction>
</comment>
<comment type="caution">
    <text evidence="12">The sequence shown here is derived from an EMBL/GenBank/DDBJ whole genome shotgun (WGS) entry which is preliminary data.</text>
</comment>
<evidence type="ECO:0000256" key="7">
    <source>
        <dbReference type="ARBA" id="ARBA00013188"/>
    </source>
</evidence>
<dbReference type="PANTHER" id="PTHR11749">
    <property type="entry name" value="RIBULOSE-5-PHOSPHATE-3-EPIMERASE"/>
    <property type="match status" value="1"/>
</dbReference>
<keyword evidence="9 10" id="KW-0413">Isomerase</keyword>
<feature type="binding site" evidence="10">
    <location>
        <begin position="173"/>
        <end position="175"/>
    </location>
    <ligand>
        <name>substrate</name>
    </ligand>
</feature>
<comment type="similarity">
    <text evidence="6 10 11">Belongs to the ribulose-phosphate 3-epimerase family.</text>
</comment>
<dbReference type="Gene3D" id="3.20.20.70">
    <property type="entry name" value="Aldolase class I"/>
    <property type="match status" value="1"/>
</dbReference>
<dbReference type="EC" id="5.1.3.1" evidence="7 10"/>
<dbReference type="PROSITE" id="PS01085">
    <property type="entry name" value="RIBUL_P_3_EPIMER_1"/>
    <property type="match status" value="1"/>
</dbReference>
<proteinExistence type="inferred from homology"/>
<organism evidence="12 13">
    <name type="scientific">Kribbella yunnanensis</name>
    <dbReference type="NCBI Taxonomy" id="190194"/>
    <lineage>
        <taxon>Bacteria</taxon>
        <taxon>Bacillati</taxon>
        <taxon>Actinomycetota</taxon>
        <taxon>Actinomycetes</taxon>
        <taxon>Propionibacteriales</taxon>
        <taxon>Kribbellaceae</taxon>
        <taxon>Kribbella</taxon>
    </lineage>
</organism>
<evidence type="ECO:0000256" key="8">
    <source>
        <dbReference type="ARBA" id="ARBA00022723"/>
    </source>
</evidence>
<evidence type="ECO:0000256" key="10">
    <source>
        <dbReference type="HAMAP-Rule" id="MF_02227"/>
    </source>
</evidence>
<comment type="cofactor">
    <cofactor evidence="5">
        <name>Fe(2+)</name>
        <dbReference type="ChEBI" id="CHEBI:29033"/>
    </cofactor>
</comment>
<evidence type="ECO:0000256" key="2">
    <source>
        <dbReference type="ARBA" id="ARBA00001936"/>
    </source>
</evidence>
<evidence type="ECO:0000256" key="1">
    <source>
        <dbReference type="ARBA" id="ARBA00001782"/>
    </source>
</evidence>
<feature type="binding site" evidence="10">
    <location>
        <begin position="140"/>
        <end position="143"/>
    </location>
    <ligand>
        <name>substrate</name>
    </ligand>
</feature>